<dbReference type="AlphaFoldDB" id="A0A133VL27"/>
<organism evidence="1 2">
    <name type="scientific">candidate division MSBL1 archaeon SCGC-AAA382K21</name>
    <dbReference type="NCBI Taxonomy" id="1698283"/>
    <lineage>
        <taxon>Archaea</taxon>
        <taxon>Methanobacteriati</taxon>
        <taxon>Methanobacteriota</taxon>
        <taxon>candidate division MSBL1</taxon>
    </lineage>
</organism>
<keyword evidence="2" id="KW-1185">Reference proteome</keyword>
<gene>
    <name evidence="1" type="ORF">AKJ54_00710</name>
</gene>
<dbReference type="Proteomes" id="UP000070504">
    <property type="component" value="Unassembled WGS sequence"/>
</dbReference>
<comment type="caution">
    <text evidence="1">The sequence shown here is derived from an EMBL/GenBank/DDBJ whole genome shotgun (WGS) entry which is preliminary data.</text>
</comment>
<dbReference type="EMBL" id="LHYH01000010">
    <property type="protein sequence ID" value="KXB07158.1"/>
    <property type="molecule type" value="Genomic_DNA"/>
</dbReference>
<evidence type="ECO:0000313" key="2">
    <source>
        <dbReference type="Proteomes" id="UP000070504"/>
    </source>
</evidence>
<evidence type="ECO:0000313" key="1">
    <source>
        <dbReference type="EMBL" id="KXB07158.1"/>
    </source>
</evidence>
<accession>A0A133VL27</accession>
<sequence>MSELYKKNGEKAGLFDVCKWFIETYPEDIYTGESGDVGARKVSIIRLHCQEILEMEKKIEVYREVEDE</sequence>
<protein>
    <submittedName>
        <fullName evidence="1">Uncharacterized protein</fullName>
    </submittedName>
</protein>
<name>A0A133VL27_9EURY</name>
<proteinExistence type="predicted"/>
<reference evidence="1 2" key="1">
    <citation type="journal article" date="2016" name="Sci. Rep.">
        <title>Metabolic traits of an uncultured archaeal lineage -MSBL1- from brine pools of the Red Sea.</title>
        <authorList>
            <person name="Mwirichia R."/>
            <person name="Alam I."/>
            <person name="Rashid M."/>
            <person name="Vinu M."/>
            <person name="Ba-Alawi W."/>
            <person name="Anthony Kamau A."/>
            <person name="Kamanda Ngugi D."/>
            <person name="Goker M."/>
            <person name="Klenk H.P."/>
            <person name="Bajic V."/>
            <person name="Stingl U."/>
        </authorList>
    </citation>
    <scope>NUCLEOTIDE SEQUENCE [LARGE SCALE GENOMIC DNA]</scope>
    <source>
        <strain evidence="1">SCGC-AAA382K21</strain>
    </source>
</reference>